<evidence type="ECO:0000313" key="1">
    <source>
        <dbReference type="EMBL" id="MPM67600.1"/>
    </source>
</evidence>
<dbReference type="EMBL" id="VSSQ01021781">
    <property type="protein sequence ID" value="MPM67600.1"/>
    <property type="molecule type" value="Genomic_DNA"/>
</dbReference>
<comment type="caution">
    <text evidence="1">The sequence shown here is derived from an EMBL/GenBank/DDBJ whole genome shotgun (WGS) entry which is preliminary data.</text>
</comment>
<proteinExistence type="predicted"/>
<name>A0A645BQ79_9ZZZZ</name>
<protein>
    <submittedName>
        <fullName evidence="1">Uncharacterized protein</fullName>
    </submittedName>
</protein>
<reference evidence="1" key="1">
    <citation type="submission" date="2019-08" db="EMBL/GenBank/DDBJ databases">
        <authorList>
            <person name="Kucharzyk K."/>
            <person name="Murdoch R.W."/>
            <person name="Higgins S."/>
            <person name="Loffler F."/>
        </authorList>
    </citation>
    <scope>NUCLEOTIDE SEQUENCE</scope>
</reference>
<accession>A0A645BQ79</accession>
<dbReference type="AlphaFoldDB" id="A0A645BQ79"/>
<sequence length="103" mass="11434">MRYESDALKQRYIAEMEAYERQLAQKAQQQAAQAAAQMAASAAPAVLQPAPQPIKRTKTVSLRTVTRGKTVRLQTEQDVDKLLGSLKESLMQELADGDINLMM</sequence>
<gene>
    <name evidence="1" type="ORF">SDC9_114524</name>
</gene>
<organism evidence="1">
    <name type="scientific">bioreactor metagenome</name>
    <dbReference type="NCBI Taxonomy" id="1076179"/>
    <lineage>
        <taxon>unclassified sequences</taxon>
        <taxon>metagenomes</taxon>
        <taxon>ecological metagenomes</taxon>
    </lineage>
</organism>